<reference evidence="1" key="1">
    <citation type="submission" date="2022-03" db="EMBL/GenBank/DDBJ databases">
        <authorList>
            <person name="Legras J.-L."/>
            <person name="Devillers H."/>
            <person name="Grondin C."/>
        </authorList>
    </citation>
    <scope>NUCLEOTIDE SEQUENCE</scope>
    <source>
        <strain evidence="1">CLIB 1423</strain>
    </source>
</reference>
<evidence type="ECO:0000313" key="1">
    <source>
        <dbReference type="EMBL" id="CAH2352107.1"/>
    </source>
</evidence>
<name>A0A9P0QMQ5_9ASCO</name>
<accession>A0A9P0QMQ5</accession>
<dbReference type="OrthoDB" id="376826at2759"/>
<proteinExistence type="predicted"/>
<gene>
    <name evidence="1" type="ORF">CLIB1423_05S05754</name>
</gene>
<dbReference type="Pfam" id="PF17316">
    <property type="entry name" value="Perilipin_2"/>
    <property type="match status" value="1"/>
</dbReference>
<evidence type="ECO:0000313" key="2">
    <source>
        <dbReference type="Proteomes" id="UP000837801"/>
    </source>
</evidence>
<protein>
    <submittedName>
        <fullName evidence="1">Uncharacterized protein</fullName>
    </submittedName>
</protein>
<dbReference type="AlphaFoldDB" id="A0A9P0QMQ5"/>
<dbReference type="Proteomes" id="UP000837801">
    <property type="component" value="Unassembled WGS sequence"/>
</dbReference>
<dbReference type="EMBL" id="CAKXYY010000005">
    <property type="protein sequence ID" value="CAH2352107.1"/>
    <property type="molecule type" value="Genomic_DNA"/>
</dbReference>
<comment type="caution">
    <text evidence="1">The sequence shown here is derived from an EMBL/GenBank/DDBJ whole genome shotgun (WGS) entry which is preliminary data.</text>
</comment>
<keyword evidence="2" id="KW-1185">Reference proteome</keyword>
<sequence length="241" mass="26568">MSANNSTTTEMEAAPALVDDVPSTKDIFLNRARSYPLVQSTRSAIYSIPCTTQVKNAIKPTLKIIRSTEPIKTIMDNGDLIGIYSLDQLDRIFPTLKTLEAHDLTDPVTRPFRSTSTFVNHCIEGTNQNFQSVVVQPTNKAMNDLRTSLFSVIYDANGKGVISSRADPIFKPINNQLETAISRYLHDIKTVPEEGSTSEMSRTWRILLNAMMGVHQVAEVSVQPEVGSVVPEQSTEGIAIV</sequence>
<organism evidence="1 2">
    <name type="scientific">[Candida] railenensis</name>
    <dbReference type="NCBI Taxonomy" id="45579"/>
    <lineage>
        <taxon>Eukaryota</taxon>
        <taxon>Fungi</taxon>
        <taxon>Dikarya</taxon>
        <taxon>Ascomycota</taxon>
        <taxon>Saccharomycotina</taxon>
        <taxon>Pichiomycetes</taxon>
        <taxon>Debaryomycetaceae</taxon>
        <taxon>Kurtzmaniella</taxon>
    </lineage>
</organism>